<organism evidence="8 9">
    <name type="scientific">Lentilactobacillus diolivorans DSM 14421</name>
    <dbReference type="NCBI Taxonomy" id="1423739"/>
    <lineage>
        <taxon>Bacteria</taxon>
        <taxon>Bacillati</taxon>
        <taxon>Bacillota</taxon>
        <taxon>Bacilli</taxon>
        <taxon>Lactobacillales</taxon>
        <taxon>Lactobacillaceae</taxon>
        <taxon>Lentilactobacillus</taxon>
    </lineage>
</organism>
<reference evidence="8 9" key="1">
    <citation type="journal article" date="2015" name="Genome Announc.">
        <title>Expanding the biotechnology potential of lactobacilli through comparative genomics of 213 strains and associated genera.</title>
        <authorList>
            <person name="Sun Z."/>
            <person name="Harris H.M."/>
            <person name="McCann A."/>
            <person name="Guo C."/>
            <person name="Argimon S."/>
            <person name="Zhang W."/>
            <person name="Yang X."/>
            <person name="Jeffery I.B."/>
            <person name="Cooney J.C."/>
            <person name="Kagawa T.F."/>
            <person name="Liu W."/>
            <person name="Song Y."/>
            <person name="Salvetti E."/>
            <person name="Wrobel A."/>
            <person name="Rasinkangas P."/>
            <person name="Parkhill J."/>
            <person name="Rea M.C."/>
            <person name="O'Sullivan O."/>
            <person name="Ritari J."/>
            <person name="Douillard F.P."/>
            <person name="Paul Ross R."/>
            <person name="Yang R."/>
            <person name="Briner A.E."/>
            <person name="Felis G.E."/>
            <person name="de Vos W.M."/>
            <person name="Barrangou R."/>
            <person name="Klaenhammer T.R."/>
            <person name="Caufield P.W."/>
            <person name="Cui Y."/>
            <person name="Zhang H."/>
            <person name="O'Toole P.W."/>
        </authorList>
    </citation>
    <scope>NUCLEOTIDE SEQUENCE [LARGE SCALE GENOMIC DNA]</scope>
    <source>
        <strain evidence="8 9">DSM 14421</strain>
    </source>
</reference>
<gene>
    <name evidence="8" type="ORF">FC85_GL002947</name>
</gene>
<keyword evidence="3 6" id="KW-0812">Transmembrane</keyword>
<sequence length="392" mass="44116">MKTKYPRNINHGYAYTFFSYFGITGLWVMYLQTQGLSLVEIGLCESIFHIASFIFEVPTGVLADRFTYRSVLIMGRISAILSAIVILLGHSFWWFAIGFVLSALSYNLQSGTIDALMYDSLIKSKQTNVFPKIISNVNVIIEFGDTVGVVIAGFFVHWHFGLTYVISILIGFLGLVTVLLMNEPKLNTSLNEPHQTIKSIAVTAYQTLSHNRQLRGLMLFQAFFTGICTTYYYYFQSLMSKNHFSSIFISSLLIVSAIVNIIGIKLTPTIQKQFSKRKLLTSLSFCLTILLLTSWLNLLPLLITLFLVSQLLGSLVEPIFSSYYNDLIDSQQRATLLSVASVLFSVSMIALFPAMGWLIQTHNFSFAFGSVGIILLIVLTMMFHNLRLTNHN</sequence>
<dbReference type="PATRIC" id="fig|1423739.3.peg.3065"/>
<dbReference type="RefSeq" id="WP_057864505.1">
    <property type="nucleotide sequence ID" value="NZ_AZEY01000050.1"/>
</dbReference>
<dbReference type="STRING" id="1423739.FC85_GL002947"/>
<feature type="domain" description="Major facilitator superfamily (MFS) profile" evidence="7">
    <location>
        <begin position="1"/>
        <end position="390"/>
    </location>
</feature>
<evidence type="ECO:0000259" key="7">
    <source>
        <dbReference type="PROSITE" id="PS50850"/>
    </source>
</evidence>
<dbReference type="Gene3D" id="1.20.1250.20">
    <property type="entry name" value="MFS general substrate transporter like domains"/>
    <property type="match status" value="1"/>
</dbReference>
<keyword evidence="4 6" id="KW-1133">Transmembrane helix</keyword>
<comment type="subcellular location">
    <subcellularLocation>
        <location evidence="1">Cell membrane</location>
        <topology evidence="1">Multi-pass membrane protein</topology>
    </subcellularLocation>
</comment>
<feature type="transmembrane region" description="Helical" evidence="6">
    <location>
        <begin position="247"/>
        <end position="267"/>
    </location>
</feature>
<feature type="transmembrane region" description="Helical" evidence="6">
    <location>
        <begin position="36"/>
        <end position="55"/>
    </location>
</feature>
<dbReference type="EMBL" id="AZEY01000050">
    <property type="protein sequence ID" value="KRL66101.1"/>
    <property type="molecule type" value="Genomic_DNA"/>
</dbReference>
<evidence type="ECO:0000256" key="4">
    <source>
        <dbReference type="ARBA" id="ARBA00022989"/>
    </source>
</evidence>
<protein>
    <submittedName>
        <fullName evidence="8">Major facilitator superfamily permease</fullName>
    </submittedName>
</protein>
<evidence type="ECO:0000313" key="8">
    <source>
        <dbReference type="EMBL" id="KRL66101.1"/>
    </source>
</evidence>
<dbReference type="AlphaFoldDB" id="A0A0R1SIJ6"/>
<feature type="transmembrane region" description="Helical" evidence="6">
    <location>
        <begin position="302"/>
        <end position="324"/>
    </location>
</feature>
<dbReference type="PANTHER" id="PTHR23530:SF1">
    <property type="entry name" value="PERMEASE, MAJOR FACILITATOR SUPERFAMILY-RELATED"/>
    <property type="match status" value="1"/>
</dbReference>
<evidence type="ECO:0000256" key="1">
    <source>
        <dbReference type="ARBA" id="ARBA00004651"/>
    </source>
</evidence>
<dbReference type="PROSITE" id="PS50850">
    <property type="entry name" value="MFS"/>
    <property type="match status" value="1"/>
</dbReference>
<feature type="transmembrane region" description="Helical" evidence="6">
    <location>
        <begin position="279"/>
        <end position="296"/>
    </location>
</feature>
<keyword evidence="2" id="KW-0813">Transport</keyword>
<proteinExistence type="predicted"/>
<dbReference type="CDD" id="cd06174">
    <property type="entry name" value="MFS"/>
    <property type="match status" value="1"/>
</dbReference>
<dbReference type="PANTHER" id="PTHR23530">
    <property type="entry name" value="TRANSPORT PROTEIN-RELATED"/>
    <property type="match status" value="1"/>
</dbReference>
<evidence type="ECO:0000256" key="5">
    <source>
        <dbReference type="ARBA" id="ARBA00023136"/>
    </source>
</evidence>
<dbReference type="InterPro" id="IPR020846">
    <property type="entry name" value="MFS_dom"/>
</dbReference>
<feature type="transmembrane region" description="Helical" evidence="6">
    <location>
        <begin position="162"/>
        <end position="181"/>
    </location>
</feature>
<evidence type="ECO:0000256" key="3">
    <source>
        <dbReference type="ARBA" id="ARBA00022692"/>
    </source>
</evidence>
<dbReference type="InterPro" id="IPR011701">
    <property type="entry name" value="MFS"/>
</dbReference>
<dbReference type="GO" id="GO:0022857">
    <property type="term" value="F:transmembrane transporter activity"/>
    <property type="evidence" value="ECO:0007669"/>
    <property type="project" value="InterPro"/>
</dbReference>
<dbReference type="InterPro" id="IPR036259">
    <property type="entry name" value="MFS_trans_sf"/>
</dbReference>
<feature type="transmembrane region" description="Helical" evidence="6">
    <location>
        <begin position="67"/>
        <end position="86"/>
    </location>
</feature>
<dbReference type="GO" id="GO:0005886">
    <property type="term" value="C:plasma membrane"/>
    <property type="evidence" value="ECO:0007669"/>
    <property type="project" value="UniProtKB-SubCell"/>
</dbReference>
<dbReference type="SUPFAM" id="SSF103473">
    <property type="entry name" value="MFS general substrate transporter"/>
    <property type="match status" value="1"/>
</dbReference>
<feature type="transmembrane region" description="Helical" evidence="6">
    <location>
        <begin position="365"/>
        <end position="386"/>
    </location>
</feature>
<name>A0A0R1SIJ6_9LACO</name>
<feature type="transmembrane region" description="Helical" evidence="6">
    <location>
        <begin position="216"/>
        <end position="235"/>
    </location>
</feature>
<evidence type="ECO:0000313" key="9">
    <source>
        <dbReference type="Proteomes" id="UP000052013"/>
    </source>
</evidence>
<keyword evidence="5 6" id="KW-0472">Membrane</keyword>
<dbReference type="Pfam" id="PF07690">
    <property type="entry name" value="MFS_1"/>
    <property type="match status" value="1"/>
</dbReference>
<evidence type="ECO:0000256" key="2">
    <source>
        <dbReference type="ARBA" id="ARBA00022448"/>
    </source>
</evidence>
<accession>A0A0R1SIJ6</accession>
<feature type="transmembrane region" description="Helical" evidence="6">
    <location>
        <begin position="12"/>
        <end position="30"/>
    </location>
</feature>
<dbReference type="Proteomes" id="UP000052013">
    <property type="component" value="Unassembled WGS sequence"/>
</dbReference>
<comment type="caution">
    <text evidence="8">The sequence shown here is derived from an EMBL/GenBank/DDBJ whole genome shotgun (WGS) entry which is preliminary data.</text>
</comment>
<evidence type="ECO:0000256" key="6">
    <source>
        <dbReference type="SAM" id="Phobius"/>
    </source>
</evidence>
<feature type="transmembrane region" description="Helical" evidence="6">
    <location>
        <begin position="336"/>
        <end position="359"/>
    </location>
</feature>
<dbReference type="InterPro" id="IPR053160">
    <property type="entry name" value="MFS_DHA3_Transporter"/>
</dbReference>